<keyword evidence="2" id="KW-1185">Reference proteome</keyword>
<proteinExistence type="predicted"/>
<accession>A0ACB8VEJ8</accession>
<organism evidence="1 2">
    <name type="scientific">Scortum barcoo</name>
    <name type="common">barcoo grunter</name>
    <dbReference type="NCBI Taxonomy" id="214431"/>
    <lineage>
        <taxon>Eukaryota</taxon>
        <taxon>Metazoa</taxon>
        <taxon>Chordata</taxon>
        <taxon>Craniata</taxon>
        <taxon>Vertebrata</taxon>
        <taxon>Euteleostomi</taxon>
        <taxon>Actinopterygii</taxon>
        <taxon>Neopterygii</taxon>
        <taxon>Teleostei</taxon>
        <taxon>Neoteleostei</taxon>
        <taxon>Acanthomorphata</taxon>
        <taxon>Eupercaria</taxon>
        <taxon>Centrarchiformes</taxon>
        <taxon>Terapontoidei</taxon>
        <taxon>Terapontidae</taxon>
        <taxon>Scortum</taxon>
    </lineage>
</organism>
<reference evidence="1" key="1">
    <citation type="submission" date="2022-04" db="EMBL/GenBank/DDBJ databases">
        <title>Jade perch genome.</title>
        <authorList>
            <person name="Chao B."/>
        </authorList>
    </citation>
    <scope>NUCLEOTIDE SEQUENCE</scope>
    <source>
        <strain evidence="1">CB-2022</strain>
    </source>
</reference>
<protein>
    <submittedName>
        <fullName evidence="1">Uncharacterized protein</fullName>
    </submittedName>
</protein>
<evidence type="ECO:0000313" key="2">
    <source>
        <dbReference type="Proteomes" id="UP000831701"/>
    </source>
</evidence>
<comment type="caution">
    <text evidence="1">The sequence shown here is derived from an EMBL/GenBank/DDBJ whole genome shotgun (WGS) entry which is preliminary data.</text>
</comment>
<sequence>MEAENMVHSDSMSPATLGICEKLFRSGQRVESTSIKDAFINRLDEGIKDQLAPHAIPDDSEDLVDLTVWINNRLQEREAERRHSGSRSAEPQGAPWFYREYRCSSALLVTTADKAPPSGREKPI</sequence>
<name>A0ACB8VEJ8_9TELE</name>
<dbReference type="Proteomes" id="UP000831701">
    <property type="component" value="Chromosome 22"/>
</dbReference>
<evidence type="ECO:0000313" key="1">
    <source>
        <dbReference type="EMBL" id="KAI3353941.1"/>
    </source>
</evidence>
<dbReference type="EMBL" id="CM041552">
    <property type="protein sequence ID" value="KAI3353941.1"/>
    <property type="molecule type" value="Genomic_DNA"/>
</dbReference>
<gene>
    <name evidence="1" type="ORF">L3Q82_005142</name>
</gene>